<dbReference type="AlphaFoldDB" id="R7QMA8"/>
<keyword evidence="2" id="KW-1185">Reference proteome</keyword>
<dbReference type="GeneID" id="17317638"/>
<gene>
    <name evidence="1" type="ORF">CHC_T00006818001</name>
</gene>
<dbReference type="EMBL" id="HG002060">
    <property type="protein sequence ID" value="CDF39642.1"/>
    <property type="molecule type" value="Genomic_DNA"/>
</dbReference>
<reference evidence="2" key="1">
    <citation type="journal article" date="2013" name="Proc. Natl. Acad. Sci. U.S.A.">
        <title>Genome structure and metabolic features in the red seaweed Chondrus crispus shed light on evolution of the Archaeplastida.</title>
        <authorList>
            <person name="Collen J."/>
            <person name="Porcel B."/>
            <person name="Carre W."/>
            <person name="Ball S.G."/>
            <person name="Chaparro C."/>
            <person name="Tonon T."/>
            <person name="Barbeyron T."/>
            <person name="Michel G."/>
            <person name="Noel B."/>
            <person name="Valentin K."/>
            <person name="Elias M."/>
            <person name="Artiguenave F."/>
            <person name="Arun A."/>
            <person name="Aury J.M."/>
            <person name="Barbosa-Neto J.F."/>
            <person name="Bothwell J.H."/>
            <person name="Bouget F.Y."/>
            <person name="Brillet L."/>
            <person name="Cabello-Hurtado F."/>
            <person name="Capella-Gutierrez S."/>
            <person name="Charrier B."/>
            <person name="Cladiere L."/>
            <person name="Cock J.M."/>
            <person name="Coelho S.M."/>
            <person name="Colleoni C."/>
            <person name="Czjzek M."/>
            <person name="Da Silva C."/>
            <person name="Delage L."/>
            <person name="Denoeud F."/>
            <person name="Deschamps P."/>
            <person name="Dittami S.M."/>
            <person name="Gabaldon T."/>
            <person name="Gachon C.M."/>
            <person name="Groisillier A."/>
            <person name="Herve C."/>
            <person name="Jabbari K."/>
            <person name="Katinka M."/>
            <person name="Kloareg B."/>
            <person name="Kowalczyk N."/>
            <person name="Labadie K."/>
            <person name="Leblanc C."/>
            <person name="Lopez P.J."/>
            <person name="McLachlan D.H."/>
            <person name="Meslet-Cladiere L."/>
            <person name="Moustafa A."/>
            <person name="Nehr Z."/>
            <person name="Nyvall Collen P."/>
            <person name="Panaud O."/>
            <person name="Partensky F."/>
            <person name="Poulain J."/>
            <person name="Rensing S.A."/>
            <person name="Rousvoal S."/>
            <person name="Samson G."/>
            <person name="Symeonidi A."/>
            <person name="Weissenbach J."/>
            <person name="Zambounis A."/>
            <person name="Wincker P."/>
            <person name="Boyen C."/>
        </authorList>
    </citation>
    <scope>NUCLEOTIDE SEQUENCE [LARGE SCALE GENOMIC DNA]</scope>
    <source>
        <strain evidence="2">cv. Stackhouse</strain>
    </source>
</reference>
<proteinExistence type="predicted"/>
<evidence type="ECO:0000313" key="1">
    <source>
        <dbReference type="EMBL" id="CDF39642.1"/>
    </source>
</evidence>
<accession>R7QMA8</accession>
<evidence type="ECO:0000313" key="2">
    <source>
        <dbReference type="Proteomes" id="UP000012073"/>
    </source>
</evidence>
<protein>
    <submittedName>
        <fullName evidence="1">Uncharacterized protein</fullName>
    </submittedName>
</protein>
<dbReference type="KEGG" id="ccp:CHC_T00006818001"/>
<organism evidence="1 2">
    <name type="scientific">Chondrus crispus</name>
    <name type="common">Carrageen Irish moss</name>
    <name type="synonym">Polymorpha crispa</name>
    <dbReference type="NCBI Taxonomy" id="2769"/>
    <lineage>
        <taxon>Eukaryota</taxon>
        <taxon>Rhodophyta</taxon>
        <taxon>Florideophyceae</taxon>
        <taxon>Rhodymeniophycidae</taxon>
        <taxon>Gigartinales</taxon>
        <taxon>Gigartinaceae</taxon>
        <taxon>Chondrus</taxon>
    </lineage>
</organism>
<dbReference type="Gramene" id="CDF39642">
    <property type="protein sequence ID" value="CDF39642"/>
    <property type="gene ID" value="CHC_T00006818001"/>
</dbReference>
<sequence length="106" mass="11828">MSFPSVVLCPERGPSLYSIPAAVQRMHRMGYTVHIVVRGAVALEDSFCRSACQGLRQEESRSRTQLASQGAIVSLHTRRLFTVSVPETRLENKVTEPWVRLGMISV</sequence>
<dbReference type="RefSeq" id="XP_005709936.1">
    <property type="nucleotide sequence ID" value="XM_005709879.1"/>
</dbReference>
<dbReference type="Proteomes" id="UP000012073">
    <property type="component" value="Unassembled WGS sequence"/>
</dbReference>
<name>R7QMA8_CHOCR</name>